<dbReference type="KEGG" id="tpi:TREPR_2284"/>
<reference evidence="2" key="1">
    <citation type="submission" date="2009-12" db="EMBL/GenBank/DDBJ databases">
        <title>Complete sequence of Treponema primitia strain ZAS-2.</title>
        <authorList>
            <person name="Tetu S.G."/>
            <person name="Matson E."/>
            <person name="Ren Q."/>
            <person name="Seshadri R."/>
            <person name="Elbourne L."/>
            <person name="Hassan K.A."/>
            <person name="Durkin A."/>
            <person name="Radune D."/>
            <person name="Mohamoud Y."/>
            <person name="Shay R."/>
            <person name="Jin S."/>
            <person name="Zhang X."/>
            <person name="Lucey K."/>
            <person name="Ballor N.R."/>
            <person name="Ottesen E."/>
            <person name="Rosenthal R."/>
            <person name="Allen A."/>
            <person name="Leadbetter J.R."/>
            <person name="Paulsen I.T."/>
        </authorList>
    </citation>
    <scope>NUCLEOTIDE SEQUENCE [LARGE SCALE GENOMIC DNA]</scope>
    <source>
        <strain evidence="2">ATCC BAA-887 / DSM 12427 / ZAS-2</strain>
    </source>
</reference>
<protein>
    <submittedName>
        <fullName evidence="1">Uncharacterized protein</fullName>
    </submittedName>
</protein>
<keyword evidence="2" id="KW-1185">Reference proteome</keyword>
<dbReference type="STRING" id="545694.TREPR_2284"/>
<sequence>MPKLIYEYDIFQKYVIINYSKSQIYQNLSSNPHLFQGLEPSGRVCREFLCWGDLPDIAILKKVKGKGLPCTLD</sequence>
<evidence type="ECO:0000313" key="1">
    <source>
        <dbReference type="EMBL" id="AEF85487.1"/>
    </source>
</evidence>
<dbReference type="AlphaFoldDB" id="F5YI19"/>
<accession>F5YI19</accession>
<gene>
    <name evidence="1" type="ordered locus">TREPR_2284</name>
</gene>
<dbReference type="EMBL" id="CP001843">
    <property type="protein sequence ID" value="AEF85487.1"/>
    <property type="molecule type" value="Genomic_DNA"/>
</dbReference>
<dbReference type="HOGENOM" id="CLU_2703761_0_0_12"/>
<dbReference type="Proteomes" id="UP000009223">
    <property type="component" value="Chromosome"/>
</dbReference>
<organism evidence="1 2">
    <name type="scientific">Treponema primitia (strain ATCC BAA-887 / DSM 12427 / ZAS-2)</name>
    <dbReference type="NCBI Taxonomy" id="545694"/>
    <lineage>
        <taxon>Bacteria</taxon>
        <taxon>Pseudomonadati</taxon>
        <taxon>Spirochaetota</taxon>
        <taxon>Spirochaetia</taxon>
        <taxon>Spirochaetales</taxon>
        <taxon>Treponemataceae</taxon>
        <taxon>Treponema</taxon>
    </lineage>
</organism>
<proteinExistence type="predicted"/>
<reference evidence="1 2" key="2">
    <citation type="journal article" date="2011" name="ISME J.">
        <title>RNA-seq reveals cooperative metabolic interactions between two termite-gut spirochete species in co-culture.</title>
        <authorList>
            <person name="Rosenthal A.Z."/>
            <person name="Matson E.G."/>
            <person name="Eldar A."/>
            <person name="Leadbetter J.R."/>
        </authorList>
    </citation>
    <scope>NUCLEOTIDE SEQUENCE [LARGE SCALE GENOMIC DNA]</scope>
    <source>
        <strain evidence="2">ATCC BAA-887 / DSM 12427 / ZAS-2</strain>
    </source>
</reference>
<evidence type="ECO:0000313" key="2">
    <source>
        <dbReference type="Proteomes" id="UP000009223"/>
    </source>
</evidence>
<name>F5YI19_TREPZ</name>